<accession>G8XH54</accession>
<feature type="domain" description="YcaO" evidence="2">
    <location>
        <begin position="521"/>
        <end position="868"/>
    </location>
</feature>
<evidence type="ECO:0000259" key="2">
    <source>
        <dbReference type="PROSITE" id="PS51664"/>
    </source>
</evidence>
<dbReference type="PANTHER" id="PTHR37809">
    <property type="entry name" value="RIBOSOMAL PROTEIN S12 METHYLTHIOTRANSFERASE ACCESSORY FACTOR YCAO"/>
    <property type="match status" value="1"/>
</dbReference>
<dbReference type="Pfam" id="PF02624">
    <property type="entry name" value="YcaO"/>
    <property type="match status" value="1"/>
</dbReference>
<dbReference type="PROSITE" id="PS51664">
    <property type="entry name" value="YCAO"/>
    <property type="match status" value="1"/>
</dbReference>
<accession>F8JKG1</accession>
<feature type="region of interest" description="Disordered" evidence="1">
    <location>
        <begin position="441"/>
        <end position="460"/>
    </location>
</feature>
<sequence>MSPRPIVFLGPSMPLAEARPILDADYRRPVRRGDLEAIPAGQVVGIIDGVFEQTLSVSPAEVRAAVERGVVVYGGGSMGALRATEVPGVIGVGLVYAWYRDGVVTRDDEVALLFDEETGAPLTVPSVNVRYAVDRLHRSGTIDAPAAERLLSAALELPFKARTYRRIAHRAGLLERADGEDLVAMLAGHDLKHRDAQSVLEAIGAATAVLPRGSASRATAARTVPGPAPGSVTTGTALIWESGDRVDDELFAFLTFTGKLEPWARAAHPVPPELAQPVDVPAAQALFRTAVRRWGWLSSEEARVTLADLGIDVPTLNHRAEAEAVAEAGLMAWAKADPDAFRRSLRVALFLHHASLKREVMRLGGLNLFAERDPRPPSAEELTEAWRVLCKANLAFDVEAMRRRWARWGYDDRAAQDAFVHRLARARRAGRALAATMAGRTVPAGRPVPHPDLPLRHRQKPPGERRFCLPLAEARDHATRLAKTIGITRIGMVGELGDIGGIQIAQAARPDGCWSSTYGSGKGLTEDGAHIGSVMEELEKWAQEQWVPCAGDLVEGSYRELTGDAVDPTSLALPYDTGYTPGSPLTWVRCPDVLTGRTVLVPLDLLRLERGPHDICFSPRGARKVIATNGLGSGFSREEALLHGLCEYVERHAQRLAEIAMVNPGRTGAPPFRFVDLDTVPDGAREVAERLRRVGHVVRVLDITADVRIPTFMATVWRDLNRSEGYGTHPDPGTAVEMALLEAAQSIACLVAGGREDLTIKARSLGRHERPRPIAHDDAWFWLDPDIVPAPLAPGLTSDDVLDDLWWALRRVGDAGLAHVPVLDLTCPETEPAHVVRVMVPGLESNNPFATGERARLALLRDLLPRWS</sequence>
<evidence type="ECO:0000313" key="3">
    <source>
        <dbReference type="EMBL" id="AEW99772.1"/>
    </source>
</evidence>
<dbReference type="Pfam" id="PF07812">
    <property type="entry name" value="TfuA"/>
    <property type="match status" value="1"/>
</dbReference>
<protein>
    <recommendedName>
        <fullName evidence="2">YcaO domain-containing protein</fullName>
    </recommendedName>
</protein>
<evidence type="ECO:0000256" key="1">
    <source>
        <dbReference type="SAM" id="MobiDB-lite"/>
    </source>
</evidence>
<dbReference type="KEGG" id="sct:SCAT_p0164"/>
<dbReference type="Proteomes" id="UP000007842">
    <property type="component" value="Plasmid pSCATT"/>
</dbReference>
<proteinExistence type="predicted"/>
<reference evidence="4" key="1">
    <citation type="submission" date="2011-12" db="EMBL/GenBank/DDBJ databases">
        <title>Complete genome sequence of Streptomyces cattleya strain DSM 46488.</title>
        <authorList>
            <person name="Ou H.-Y."/>
            <person name="Li P."/>
            <person name="Zhao C."/>
            <person name="O'Hagan D."/>
            <person name="Deng Z."/>
        </authorList>
    </citation>
    <scope>NUCLEOTIDE SEQUENCE [LARGE SCALE GENOMIC DNA]</scope>
    <source>
        <strain evidence="4">ATCC 35852 / DSM 46488 / JCM 4925 / NBRC 14057 / NRRL 8057</strain>
        <plasmid evidence="4">Plasmid pSCATT</plasmid>
    </source>
</reference>
<dbReference type="InterPro" id="IPR012924">
    <property type="entry name" value="TfuA_core"/>
</dbReference>
<keyword evidence="3" id="KW-0614">Plasmid</keyword>
<dbReference type="PATRIC" id="fig|1003195.11.peg.153"/>
<dbReference type="RefSeq" id="WP_014150619.1">
    <property type="nucleotide sequence ID" value="NC_016113.1"/>
</dbReference>
<dbReference type="InterPro" id="IPR003776">
    <property type="entry name" value="YcaO-like_dom"/>
</dbReference>
<geneLocation type="plasmid" evidence="3 4">
    <name>pSCATT</name>
</geneLocation>
<dbReference type="NCBIfam" id="TIGR00702">
    <property type="entry name" value="YcaO-type kinase domain"/>
    <property type="match status" value="1"/>
</dbReference>
<dbReference type="PANTHER" id="PTHR37809:SF1">
    <property type="entry name" value="RIBOSOMAL PROTEIN S12 METHYLTHIOTRANSFERASE ACCESSORY FACTOR YCAO"/>
    <property type="match status" value="1"/>
</dbReference>
<name>F8JKG1_STREN</name>
<dbReference type="AlphaFoldDB" id="F8JKG1"/>
<organism evidence="3 4">
    <name type="scientific">Streptantibioticus cattleyicolor (strain ATCC 35852 / DSM 46488 / JCM 4925 / NBRC 14057 / NRRL 8057)</name>
    <name type="common">Streptomyces cattleya</name>
    <dbReference type="NCBI Taxonomy" id="1003195"/>
    <lineage>
        <taxon>Bacteria</taxon>
        <taxon>Bacillati</taxon>
        <taxon>Actinomycetota</taxon>
        <taxon>Actinomycetes</taxon>
        <taxon>Kitasatosporales</taxon>
        <taxon>Streptomycetaceae</taxon>
        <taxon>Streptantibioticus</taxon>
    </lineage>
</organism>
<dbReference type="HOGENOM" id="CLU_352583_0_0_11"/>
<dbReference type="OrthoDB" id="118811at2"/>
<dbReference type="KEGG" id="scy:SCATT_p15790"/>
<dbReference type="EMBL" id="CP003229">
    <property type="protein sequence ID" value="AEW99772.1"/>
    <property type="molecule type" value="Genomic_DNA"/>
</dbReference>
<gene>
    <name evidence="3" type="ordered locus">SCATT_p15790</name>
</gene>
<dbReference type="Gene3D" id="3.30.1330.230">
    <property type="match status" value="1"/>
</dbReference>
<evidence type="ECO:0000313" key="4">
    <source>
        <dbReference type="Proteomes" id="UP000007842"/>
    </source>
</evidence>
<keyword evidence="4" id="KW-1185">Reference proteome</keyword>